<dbReference type="Proteomes" id="UP000015241">
    <property type="component" value="Unassembled WGS sequence"/>
</dbReference>
<protein>
    <submittedName>
        <fullName evidence="2">Uncharacterized protein</fullName>
    </submittedName>
</protein>
<evidence type="ECO:0000313" key="2">
    <source>
        <dbReference type="EMBL" id="EPT01330.1"/>
    </source>
</evidence>
<evidence type="ECO:0000256" key="1">
    <source>
        <dbReference type="SAM" id="MobiDB-lite"/>
    </source>
</evidence>
<accession>S8FT17</accession>
<feature type="region of interest" description="Disordered" evidence="1">
    <location>
        <begin position="20"/>
        <end position="87"/>
    </location>
</feature>
<reference evidence="2 3" key="1">
    <citation type="journal article" date="2012" name="Science">
        <title>The Paleozoic origin of enzymatic lignin decomposition reconstructed from 31 fungal genomes.</title>
        <authorList>
            <person name="Floudas D."/>
            <person name="Binder M."/>
            <person name="Riley R."/>
            <person name="Barry K."/>
            <person name="Blanchette R.A."/>
            <person name="Henrissat B."/>
            <person name="Martinez A.T."/>
            <person name="Otillar R."/>
            <person name="Spatafora J.W."/>
            <person name="Yadav J.S."/>
            <person name="Aerts A."/>
            <person name="Benoit I."/>
            <person name="Boyd A."/>
            <person name="Carlson A."/>
            <person name="Copeland A."/>
            <person name="Coutinho P.M."/>
            <person name="de Vries R.P."/>
            <person name="Ferreira P."/>
            <person name="Findley K."/>
            <person name="Foster B."/>
            <person name="Gaskell J."/>
            <person name="Glotzer D."/>
            <person name="Gorecki P."/>
            <person name="Heitman J."/>
            <person name="Hesse C."/>
            <person name="Hori C."/>
            <person name="Igarashi K."/>
            <person name="Jurgens J.A."/>
            <person name="Kallen N."/>
            <person name="Kersten P."/>
            <person name="Kohler A."/>
            <person name="Kuees U."/>
            <person name="Kumar T.K.A."/>
            <person name="Kuo A."/>
            <person name="LaButti K."/>
            <person name="Larrondo L.F."/>
            <person name="Lindquist E."/>
            <person name="Ling A."/>
            <person name="Lombard V."/>
            <person name="Lucas S."/>
            <person name="Lundell T."/>
            <person name="Martin R."/>
            <person name="McLaughlin D.J."/>
            <person name="Morgenstern I."/>
            <person name="Morin E."/>
            <person name="Murat C."/>
            <person name="Nagy L.G."/>
            <person name="Nolan M."/>
            <person name="Ohm R.A."/>
            <person name="Patyshakuliyeva A."/>
            <person name="Rokas A."/>
            <person name="Ruiz-Duenas F.J."/>
            <person name="Sabat G."/>
            <person name="Salamov A."/>
            <person name="Samejima M."/>
            <person name="Schmutz J."/>
            <person name="Slot J.C."/>
            <person name="St John F."/>
            <person name="Stenlid J."/>
            <person name="Sun H."/>
            <person name="Sun S."/>
            <person name="Syed K."/>
            <person name="Tsang A."/>
            <person name="Wiebenga A."/>
            <person name="Young D."/>
            <person name="Pisabarro A."/>
            <person name="Eastwood D.C."/>
            <person name="Martin F."/>
            <person name="Cullen D."/>
            <person name="Grigoriev I.V."/>
            <person name="Hibbett D.S."/>
        </authorList>
    </citation>
    <scope>NUCLEOTIDE SEQUENCE</scope>
    <source>
        <strain evidence="3">FP-58527</strain>
    </source>
</reference>
<gene>
    <name evidence="2" type="ORF">FOMPIDRAFT_83332</name>
</gene>
<organism evidence="2 3">
    <name type="scientific">Fomitopsis schrenkii</name>
    <name type="common">Brown rot fungus</name>
    <dbReference type="NCBI Taxonomy" id="2126942"/>
    <lineage>
        <taxon>Eukaryota</taxon>
        <taxon>Fungi</taxon>
        <taxon>Dikarya</taxon>
        <taxon>Basidiomycota</taxon>
        <taxon>Agaricomycotina</taxon>
        <taxon>Agaricomycetes</taxon>
        <taxon>Polyporales</taxon>
        <taxon>Fomitopsis</taxon>
    </lineage>
</organism>
<evidence type="ECO:0000313" key="3">
    <source>
        <dbReference type="Proteomes" id="UP000015241"/>
    </source>
</evidence>
<sequence length="399" mass="44614">MHKSPPLYDTPFDLGMLDPVECPPTPKLAYATTTIRSPLPMKPLALQQRSREPSRSPSPLSPITPTSESSGRSSPSTDSDGDLLAPQTLEDNANDVGKAQPLFAGLRHTEIPPPRKTLSHFHAAVRSVPGHVRKCSLGVSCHTLRASPNTSARRHVLAAPYPVPYARILRHRTEAYMRDHCRFSQYQGHVIVYETPRPRASPLRRVDMPAVNEWLKGISLYPGDELTRQLPESPEKDEHARLTSDSEKTPQERPKAQLKDDSCEDPPSPPPSIKLINAEYSDSEDEGTVYYTSYDASTDIQEEEETLCVLLTPDEQKDVLDIQDAEWEELFQDLVAATAQPLRRRLRPGEWNAPLVPSPLSMDPDCADEIVDTVLPTYAKGVWPSYRRGMSLVEAEPYR</sequence>
<proteinExistence type="predicted"/>
<feature type="compositionally biased region" description="Low complexity" evidence="1">
    <location>
        <begin position="55"/>
        <end position="78"/>
    </location>
</feature>
<dbReference type="AlphaFoldDB" id="S8FT17"/>
<dbReference type="InParanoid" id="S8FT17"/>
<feature type="region of interest" description="Disordered" evidence="1">
    <location>
        <begin position="225"/>
        <end position="275"/>
    </location>
</feature>
<dbReference type="EMBL" id="KE504142">
    <property type="protein sequence ID" value="EPT01330.1"/>
    <property type="molecule type" value="Genomic_DNA"/>
</dbReference>
<dbReference type="HOGENOM" id="CLU_690853_0_0_1"/>
<name>S8FT17_FOMSC</name>
<dbReference type="OrthoDB" id="10504431at2759"/>
<feature type="compositionally biased region" description="Basic and acidic residues" evidence="1">
    <location>
        <begin position="233"/>
        <end position="261"/>
    </location>
</feature>
<keyword evidence="3" id="KW-1185">Reference proteome</keyword>